<dbReference type="PANTHER" id="PTHR44757">
    <property type="entry name" value="DIGUANYLATE CYCLASE DGCP"/>
    <property type="match status" value="1"/>
</dbReference>
<dbReference type="SMART" id="SM00267">
    <property type="entry name" value="GGDEF"/>
    <property type="match status" value="1"/>
</dbReference>
<evidence type="ECO:0000259" key="5">
    <source>
        <dbReference type="PROSITE" id="PS50887"/>
    </source>
</evidence>
<dbReference type="PROSITE" id="PS50883">
    <property type="entry name" value="EAL"/>
    <property type="match status" value="1"/>
</dbReference>
<dbReference type="InterPro" id="IPR000700">
    <property type="entry name" value="PAS-assoc_C"/>
</dbReference>
<dbReference type="InterPro" id="IPR043128">
    <property type="entry name" value="Rev_trsase/Diguanyl_cyclase"/>
</dbReference>
<dbReference type="SUPFAM" id="SSF55785">
    <property type="entry name" value="PYP-like sensor domain (PAS domain)"/>
    <property type="match status" value="1"/>
</dbReference>
<sequence length="764" mass="82447">MKQAELARMNEADFLAVLAGDRPLSRLIDLRHQRKRVFADASLVFAFCAVALASLAGWVAGGAIGFAFAAPWLLLTGAAHWLSLQRARRDRHHQERRPMPATAAEGAGLGLLWSSLPAWALASGAPALPLGLTVAAAIMAGTLASAEPAFALSWIAVLFASQSWGLWSASGGDLILMMALTGNVAVAGLGVLLVQHWVRQQGKDAQRIADECETVGLLLREYEQRGAGWLWQVDSGNRILYLSRRITNLLGRAPAQVIGQPLPAVLGGGGALGQALLARTAFSALEMEIRTNQGDRWISLTGDPIVDGDGLFQGFRGVGADVTEARRTKERLTNLANMDVLSGLPNRSRVRELLGDALAAAQGSGIPCAVLFLDLDGFKPVNDTFGHMTGDTVLKSVAQRLVREVGGMGEVGRIGGDEFAVVVPDAQSRARVDALGARLIAAVSEPYQADSAKIRIGLSIGCAFGPVDGQSVDDLIQKADMALYQAKARGRGMCCAFDASMQKEAEQRLRLEEDLRHALPGNQFRLTYQPLVRASDQRLVGFEALIRWHHPVRGLISPLDFIPLAEETGIITHLGDWVIEEACRAAAHWPDHISVAVNLSPRQLVLPALPNAVSESLTRHRIKPNRLELEVTESVFLGDTHGALDVLRRLRQLGVGIALDDFGTGYSSLGYLNKTVFHKLKIDGSFVREAAKNKETVAIIQSIVTLANSFRMTITAEGVETMADFERMRDMGCHQIQGYLFGRPMDFDKATELVRGGGNARMSA</sequence>
<dbReference type="PROSITE" id="PS50887">
    <property type="entry name" value="GGDEF"/>
    <property type="match status" value="1"/>
</dbReference>
<dbReference type="InterPro" id="IPR001633">
    <property type="entry name" value="EAL_dom"/>
</dbReference>
<feature type="domain" description="EAL" evidence="4">
    <location>
        <begin position="508"/>
        <end position="758"/>
    </location>
</feature>
<dbReference type="SUPFAM" id="SSF141868">
    <property type="entry name" value="EAL domain-like"/>
    <property type="match status" value="1"/>
</dbReference>
<dbReference type="Pfam" id="PF00563">
    <property type="entry name" value="EAL"/>
    <property type="match status" value="1"/>
</dbReference>
<dbReference type="SUPFAM" id="SSF55073">
    <property type="entry name" value="Nucleotide cyclase"/>
    <property type="match status" value="1"/>
</dbReference>
<dbReference type="SMART" id="SM00052">
    <property type="entry name" value="EAL"/>
    <property type="match status" value="1"/>
</dbReference>
<dbReference type="Pfam" id="PF00990">
    <property type="entry name" value="GGDEF"/>
    <property type="match status" value="1"/>
</dbReference>
<evidence type="ECO:0000259" key="4">
    <source>
        <dbReference type="PROSITE" id="PS50883"/>
    </source>
</evidence>
<dbReference type="InterPro" id="IPR035919">
    <property type="entry name" value="EAL_sf"/>
</dbReference>
<dbReference type="AlphaFoldDB" id="A0A7T2GHZ1"/>
<name>A0A7T2GHZ1_9SPHN</name>
<evidence type="ECO:0000313" key="6">
    <source>
        <dbReference type="EMBL" id="QPQ54222.1"/>
    </source>
</evidence>
<dbReference type="InterPro" id="IPR000160">
    <property type="entry name" value="GGDEF_dom"/>
</dbReference>
<feature type="transmembrane region" description="Helical" evidence="1">
    <location>
        <begin position="37"/>
        <end position="58"/>
    </location>
</feature>
<reference evidence="6 7" key="1">
    <citation type="submission" date="2020-11" db="EMBL/GenBank/DDBJ databases">
        <title>Genome seq and assembly of Sphingosinicella sp.</title>
        <authorList>
            <person name="Chhetri G."/>
        </authorList>
    </citation>
    <scope>NUCLEOTIDE SEQUENCE [LARGE SCALE GENOMIC DNA]</scope>
    <source>
        <strain evidence="6 7">UDD2</strain>
    </source>
</reference>
<dbReference type="InterPro" id="IPR035965">
    <property type="entry name" value="PAS-like_dom_sf"/>
</dbReference>
<feature type="transmembrane region" description="Helical" evidence="1">
    <location>
        <begin position="103"/>
        <end position="121"/>
    </location>
</feature>
<dbReference type="Pfam" id="PF00989">
    <property type="entry name" value="PAS"/>
    <property type="match status" value="1"/>
</dbReference>
<dbReference type="PROSITE" id="PS50113">
    <property type="entry name" value="PAC"/>
    <property type="match status" value="1"/>
</dbReference>
<accession>A0A7T2GHZ1</accession>
<keyword evidence="1" id="KW-0812">Transmembrane</keyword>
<keyword evidence="7" id="KW-1185">Reference proteome</keyword>
<dbReference type="CDD" id="cd01948">
    <property type="entry name" value="EAL"/>
    <property type="match status" value="1"/>
</dbReference>
<evidence type="ECO:0000256" key="1">
    <source>
        <dbReference type="SAM" id="Phobius"/>
    </source>
</evidence>
<keyword evidence="1" id="KW-0472">Membrane</keyword>
<feature type="transmembrane region" description="Helical" evidence="1">
    <location>
        <begin position="64"/>
        <end position="82"/>
    </location>
</feature>
<dbReference type="InterPro" id="IPR052155">
    <property type="entry name" value="Biofilm_reg_signaling"/>
</dbReference>
<proteinExistence type="predicted"/>
<dbReference type="PANTHER" id="PTHR44757:SF10">
    <property type="entry name" value="MEMBRANE PROTEIN"/>
    <property type="match status" value="1"/>
</dbReference>
<dbReference type="CDD" id="cd00130">
    <property type="entry name" value="PAS"/>
    <property type="match status" value="1"/>
</dbReference>
<dbReference type="GO" id="GO:0006355">
    <property type="term" value="P:regulation of DNA-templated transcription"/>
    <property type="evidence" value="ECO:0007669"/>
    <property type="project" value="InterPro"/>
</dbReference>
<dbReference type="Gene3D" id="3.30.450.20">
    <property type="entry name" value="PAS domain"/>
    <property type="match status" value="1"/>
</dbReference>
<dbReference type="InterPro" id="IPR013767">
    <property type="entry name" value="PAS_fold"/>
</dbReference>
<dbReference type="RefSeq" id="WP_200970749.1">
    <property type="nucleotide sequence ID" value="NZ_CP065592.1"/>
</dbReference>
<feature type="domain" description="GGDEF" evidence="5">
    <location>
        <begin position="366"/>
        <end position="499"/>
    </location>
</feature>
<gene>
    <name evidence="6" type="ORF">IC614_07565</name>
</gene>
<dbReference type="EMBL" id="CP065592">
    <property type="protein sequence ID" value="QPQ54222.1"/>
    <property type="molecule type" value="Genomic_DNA"/>
</dbReference>
<protein>
    <submittedName>
        <fullName evidence="6">EAL domain-containing protein</fullName>
    </submittedName>
</protein>
<feature type="domain" description="PAS" evidence="2">
    <location>
        <begin position="230"/>
        <end position="260"/>
    </location>
</feature>
<keyword evidence="1" id="KW-1133">Transmembrane helix</keyword>
<dbReference type="Proteomes" id="UP000594873">
    <property type="component" value="Chromosome"/>
</dbReference>
<dbReference type="Gene3D" id="3.20.20.450">
    <property type="entry name" value="EAL domain"/>
    <property type="match status" value="1"/>
</dbReference>
<feature type="transmembrane region" description="Helical" evidence="1">
    <location>
        <begin position="175"/>
        <end position="198"/>
    </location>
</feature>
<feature type="domain" description="PAC" evidence="3">
    <location>
        <begin position="283"/>
        <end position="334"/>
    </location>
</feature>
<dbReference type="InterPro" id="IPR029787">
    <property type="entry name" value="Nucleotide_cyclase"/>
</dbReference>
<evidence type="ECO:0000259" key="2">
    <source>
        <dbReference type="PROSITE" id="PS50112"/>
    </source>
</evidence>
<evidence type="ECO:0000313" key="7">
    <source>
        <dbReference type="Proteomes" id="UP000594873"/>
    </source>
</evidence>
<organism evidence="6 7">
    <name type="scientific">Allosphingosinicella flava</name>
    <dbReference type="NCBI Taxonomy" id="2771430"/>
    <lineage>
        <taxon>Bacteria</taxon>
        <taxon>Pseudomonadati</taxon>
        <taxon>Pseudomonadota</taxon>
        <taxon>Alphaproteobacteria</taxon>
        <taxon>Sphingomonadales</taxon>
        <taxon>Sphingomonadaceae</taxon>
        <taxon>Allosphingosinicella</taxon>
    </lineage>
</organism>
<dbReference type="CDD" id="cd01949">
    <property type="entry name" value="GGDEF"/>
    <property type="match status" value="1"/>
</dbReference>
<dbReference type="KEGG" id="sflv:IC614_07565"/>
<dbReference type="PROSITE" id="PS50112">
    <property type="entry name" value="PAS"/>
    <property type="match status" value="1"/>
</dbReference>
<evidence type="ECO:0000259" key="3">
    <source>
        <dbReference type="PROSITE" id="PS50113"/>
    </source>
</evidence>
<dbReference type="Gene3D" id="3.30.70.270">
    <property type="match status" value="1"/>
</dbReference>
<dbReference type="NCBIfam" id="TIGR00254">
    <property type="entry name" value="GGDEF"/>
    <property type="match status" value="1"/>
</dbReference>
<dbReference type="InterPro" id="IPR000014">
    <property type="entry name" value="PAS"/>
</dbReference>